<protein>
    <submittedName>
        <fullName evidence="2">Transporter</fullName>
    </submittedName>
</protein>
<dbReference type="RefSeq" id="WP_208079050.1">
    <property type="nucleotide sequence ID" value="NZ_CP071869.1"/>
</dbReference>
<organism evidence="2 3">
    <name type="scientific">Polaribacter cellanae</name>
    <dbReference type="NCBI Taxonomy" id="2818493"/>
    <lineage>
        <taxon>Bacteria</taxon>
        <taxon>Pseudomonadati</taxon>
        <taxon>Bacteroidota</taxon>
        <taxon>Flavobacteriia</taxon>
        <taxon>Flavobacteriales</taxon>
        <taxon>Flavobacteriaceae</taxon>
    </lineage>
</organism>
<accession>A0A975CTF4</accession>
<dbReference type="InterPro" id="IPR011250">
    <property type="entry name" value="OMP/PagP_B-barrel"/>
</dbReference>
<evidence type="ECO:0000256" key="1">
    <source>
        <dbReference type="SAM" id="SignalP"/>
    </source>
</evidence>
<name>A0A975CTF4_9FLAO</name>
<dbReference type="AlphaFoldDB" id="A0A975CTF4"/>
<dbReference type="EMBL" id="CP071869">
    <property type="protein sequence ID" value="QTE23036.1"/>
    <property type="molecule type" value="Genomic_DNA"/>
</dbReference>
<feature type="chain" id="PRO_5037906630" evidence="1">
    <location>
        <begin position="21"/>
        <end position="163"/>
    </location>
</feature>
<evidence type="ECO:0000313" key="3">
    <source>
        <dbReference type="Proteomes" id="UP000663920"/>
    </source>
</evidence>
<feature type="signal peptide" evidence="1">
    <location>
        <begin position="1"/>
        <end position="20"/>
    </location>
</feature>
<dbReference type="SUPFAM" id="SSF56925">
    <property type="entry name" value="OMPA-like"/>
    <property type="match status" value="1"/>
</dbReference>
<dbReference type="KEGG" id="pcea:J3359_01825"/>
<gene>
    <name evidence="2" type="ORF">J3359_01825</name>
</gene>
<proteinExistence type="predicted"/>
<keyword evidence="1" id="KW-0732">Signal</keyword>
<evidence type="ECO:0000313" key="2">
    <source>
        <dbReference type="EMBL" id="QTE23036.1"/>
    </source>
</evidence>
<keyword evidence="3" id="KW-1185">Reference proteome</keyword>
<sequence>MKKVVFIAILAIASLGKMNAQNGVLNAGVNVGLPTGDASDASSFTLGAEVNYMFTVADGFTAGPSVSYSNFFGKKVAGTKVPNVSFLPVAGAARYNVAEDFVAGVDLGYAIGINPKNNDGGFYYRPMLGYKIADNTQLNVSYSGVSRDGGSISNVSVGIMFGI</sequence>
<reference evidence="2 3" key="1">
    <citation type="submission" date="2021-03" db="EMBL/GenBank/DDBJ databases">
        <title>Complete genome of Polaribacter_sp.SM13.</title>
        <authorList>
            <person name="Jeong S.W."/>
            <person name="Bae J.W."/>
        </authorList>
    </citation>
    <scope>NUCLEOTIDE SEQUENCE [LARGE SCALE GENOMIC DNA]</scope>
    <source>
        <strain evidence="2 3">SM13</strain>
    </source>
</reference>
<dbReference type="Proteomes" id="UP000663920">
    <property type="component" value="Chromosome"/>
</dbReference>